<dbReference type="EMBL" id="OY731400">
    <property type="protein sequence ID" value="CAJ1940972.1"/>
    <property type="molecule type" value="Genomic_DNA"/>
</dbReference>
<proteinExistence type="predicted"/>
<organism evidence="1 2">
    <name type="scientific">Sphenostylis stenocarpa</name>
    <dbReference type="NCBI Taxonomy" id="92480"/>
    <lineage>
        <taxon>Eukaryota</taxon>
        <taxon>Viridiplantae</taxon>
        <taxon>Streptophyta</taxon>
        <taxon>Embryophyta</taxon>
        <taxon>Tracheophyta</taxon>
        <taxon>Spermatophyta</taxon>
        <taxon>Magnoliopsida</taxon>
        <taxon>eudicotyledons</taxon>
        <taxon>Gunneridae</taxon>
        <taxon>Pentapetalae</taxon>
        <taxon>rosids</taxon>
        <taxon>fabids</taxon>
        <taxon>Fabales</taxon>
        <taxon>Fabaceae</taxon>
        <taxon>Papilionoideae</taxon>
        <taxon>50 kb inversion clade</taxon>
        <taxon>NPAAA clade</taxon>
        <taxon>indigoferoid/millettioid clade</taxon>
        <taxon>Phaseoleae</taxon>
        <taxon>Sphenostylis</taxon>
    </lineage>
</organism>
<dbReference type="Gramene" id="rna-AYBTSS11_LOCUS10013">
    <property type="protein sequence ID" value="CAJ1940972.1"/>
    <property type="gene ID" value="gene-AYBTSS11_LOCUS10013"/>
</dbReference>
<accession>A0AA86SIG4</accession>
<reference evidence="1" key="1">
    <citation type="submission" date="2023-10" db="EMBL/GenBank/DDBJ databases">
        <authorList>
            <person name="Domelevo Entfellner J.-B."/>
        </authorList>
    </citation>
    <scope>NUCLEOTIDE SEQUENCE</scope>
</reference>
<evidence type="ECO:0000313" key="1">
    <source>
        <dbReference type="EMBL" id="CAJ1940972.1"/>
    </source>
</evidence>
<keyword evidence="2" id="KW-1185">Reference proteome</keyword>
<name>A0AA86SIG4_9FABA</name>
<dbReference type="Proteomes" id="UP001189624">
    <property type="component" value="Chromosome 3"/>
</dbReference>
<protein>
    <submittedName>
        <fullName evidence="1">Uncharacterized protein</fullName>
    </submittedName>
</protein>
<evidence type="ECO:0000313" key="2">
    <source>
        <dbReference type="Proteomes" id="UP001189624"/>
    </source>
</evidence>
<sequence>MTHPPRVWRFVTWFRWNIHSLAEALVHWSPFVELLDVIFERPSIFLLPSIGSKSSLLTLVHVLLKAVVLCRDSSMCFLRLLSVGCSLSVLVHVLLKVVLCRYSSMCFLRLLMMVANSLSLLEFFVDTRRHSSICFLSSLWTLVHVLLKANNDGCKFFISSRVLCGHSSMCFLRLFFVDTRPCASLGCSLSTPIHVLLQVVLYRQQSMYFFRLFSVDTRPCASSRCSLSTPIHVFLEVVLCRHLFMCFFRLFSVDTLHVFLEVVLCRHPSMCFKLLMTAANSLSLLDFSVDARPLLDFSVDTHPCVS</sequence>
<dbReference type="AlphaFoldDB" id="A0AA86SIG4"/>
<gene>
    <name evidence="1" type="ORF">AYBTSS11_LOCUS10013</name>
</gene>